<dbReference type="GO" id="GO:0005737">
    <property type="term" value="C:cytoplasm"/>
    <property type="evidence" value="ECO:0007669"/>
    <property type="project" value="TreeGrafter"/>
</dbReference>
<dbReference type="PROSITE" id="PS00383">
    <property type="entry name" value="TYR_PHOSPHATASE_1"/>
    <property type="match status" value="1"/>
</dbReference>
<dbReference type="PROSITE" id="PS50056">
    <property type="entry name" value="TYR_PHOSPHATASE_2"/>
    <property type="match status" value="1"/>
</dbReference>
<accession>A0A2P5I0L7</accession>
<dbReference type="GO" id="GO:0004725">
    <property type="term" value="F:protein tyrosine phosphatase activity"/>
    <property type="evidence" value="ECO:0007669"/>
    <property type="project" value="UniProtKB-EC"/>
</dbReference>
<dbReference type="GO" id="GO:0043409">
    <property type="term" value="P:negative regulation of MAPK cascade"/>
    <property type="evidence" value="ECO:0007669"/>
    <property type="project" value="TreeGrafter"/>
</dbReference>
<keyword evidence="4" id="KW-0904">Protein phosphatase</keyword>
<dbReference type="InterPro" id="IPR000387">
    <property type="entry name" value="Tyr_Pase_dom"/>
</dbReference>
<proteinExistence type="inferred from homology"/>
<keyword evidence="7" id="KW-1185">Reference proteome</keyword>
<dbReference type="AlphaFoldDB" id="A0A2P5I0L7"/>
<dbReference type="STRING" id="158607.A0A2P5I0L7"/>
<evidence type="ECO:0000256" key="1">
    <source>
        <dbReference type="ARBA" id="ARBA00008601"/>
    </source>
</evidence>
<dbReference type="Pfam" id="PF00782">
    <property type="entry name" value="DSPc"/>
    <property type="match status" value="1"/>
</dbReference>
<dbReference type="PANTHER" id="PTHR10159">
    <property type="entry name" value="DUAL SPECIFICITY PROTEIN PHOSPHATASE"/>
    <property type="match status" value="1"/>
</dbReference>
<dbReference type="Proteomes" id="UP000094444">
    <property type="component" value="Unassembled WGS sequence"/>
</dbReference>
<dbReference type="Gene3D" id="3.90.190.10">
    <property type="entry name" value="Protein tyrosine phosphatase superfamily"/>
    <property type="match status" value="1"/>
</dbReference>
<dbReference type="InterPro" id="IPR000340">
    <property type="entry name" value="Dual-sp_phosphatase_cat-dom"/>
</dbReference>
<protein>
    <recommendedName>
        <fullName evidence="2">protein-tyrosine-phosphatase</fullName>
        <ecNumber evidence="2">3.1.3.48</ecNumber>
    </recommendedName>
</protein>
<evidence type="ECO:0000256" key="4">
    <source>
        <dbReference type="ARBA" id="ARBA00022912"/>
    </source>
</evidence>
<dbReference type="SUPFAM" id="SSF52799">
    <property type="entry name" value="(Phosphotyrosine protein) phosphatases II"/>
    <property type="match status" value="1"/>
</dbReference>
<sequence>MGQVRHKDRFFPRRPSRQWRGDKAIATHVVFTHKVRQQKPGRPYTGILWDEFETNFLSDHWFDSYDSLDRKLRSVKGKTESYKEMELALLPILTGKKNGAKCETQVGLQDAVRDTISYLLDVEAERNPVTHITNKPQGTSEPLWTGNLWLGGIKASGNVNGVLSKGACNISAVVSVHPTDWLGNECWNGLFEKWDGTFKPTSLKQSTQHSKLMQYRIELQDDSSSDLLVYFQRAFWFMDQYLLQGKNVLVHCKMGQSRSASLVLGYMMHRYYKTHISIPGINKIPSPDKVTKDSEKLQKAMKDFLNEFALPPANELIVHTPLSKTEKRKGVNTKKFKNQLLQYAQQLAGGGKKQLAKQPKPAGKIAGGGIIKDAVMMLCFMCDIRPTREILGYWSARKEINTHYWIAASRDKALKQGSHVQDHLAKFNEFFEHYWDAS</sequence>
<evidence type="ECO:0000256" key="3">
    <source>
        <dbReference type="ARBA" id="ARBA00022801"/>
    </source>
</evidence>
<dbReference type="SMART" id="SM00195">
    <property type="entry name" value="DSPc"/>
    <property type="match status" value="1"/>
</dbReference>
<dbReference type="EMBL" id="MAVT02000411">
    <property type="protein sequence ID" value="POS76065.1"/>
    <property type="molecule type" value="Genomic_DNA"/>
</dbReference>
<comment type="similarity">
    <text evidence="1">Belongs to the protein-tyrosine phosphatase family. Non-receptor class dual specificity subfamily.</text>
</comment>
<reference evidence="6" key="1">
    <citation type="submission" date="2017-09" db="EMBL/GenBank/DDBJ databases">
        <title>Polyketide synthases of a Diaporthe helianthi virulent isolate.</title>
        <authorList>
            <person name="Baroncelli R."/>
        </authorList>
    </citation>
    <scope>NUCLEOTIDE SEQUENCE [LARGE SCALE GENOMIC DNA]</scope>
    <source>
        <strain evidence="6">7/96</strain>
    </source>
</reference>
<name>A0A2P5I0L7_DIAHE</name>
<gene>
    <name evidence="6" type="ORF">DHEL01_v205537</name>
</gene>
<dbReference type="PANTHER" id="PTHR10159:SF519">
    <property type="entry name" value="DUAL SPECIFICITY PROTEIN PHOSPHATASE MPK3"/>
    <property type="match status" value="1"/>
</dbReference>
<organism evidence="6 7">
    <name type="scientific">Diaporthe helianthi</name>
    <dbReference type="NCBI Taxonomy" id="158607"/>
    <lineage>
        <taxon>Eukaryota</taxon>
        <taxon>Fungi</taxon>
        <taxon>Dikarya</taxon>
        <taxon>Ascomycota</taxon>
        <taxon>Pezizomycotina</taxon>
        <taxon>Sordariomycetes</taxon>
        <taxon>Sordariomycetidae</taxon>
        <taxon>Diaporthales</taxon>
        <taxon>Diaporthaceae</taxon>
        <taxon>Diaporthe</taxon>
    </lineage>
</organism>
<feature type="domain" description="Tyrosine specific protein phosphatases" evidence="5">
    <location>
        <begin position="244"/>
        <end position="278"/>
    </location>
</feature>
<dbReference type="InterPro" id="IPR020422">
    <property type="entry name" value="TYR_PHOSPHATASE_DUAL_dom"/>
</dbReference>
<dbReference type="EC" id="3.1.3.48" evidence="2"/>
<comment type="caution">
    <text evidence="6">The sequence shown here is derived from an EMBL/GenBank/DDBJ whole genome shotgun (WGS) entry which is preliminary data.</text>
</comment>
<evidence type="ECO:0000256" key="2">
    <source>
        <dbReference type="ARBA" id="ARBA00013064"/>
    </source>
</evidence>
<dbReference type="InterPro" id="IPR016130">
    <property type="entry name" value="Tyr_Pase_AS"/>
</dbReference>
<dbReference type="OrthoDB" id="10252009at2759"/>
<evidence type="ECO:0000259" key="5">
    <source>
        <dbReference type="PROSITE" id="PS50056"/>
    </source>
</evidence>
<dbReference type="CDD" id="cd14498">
    <property type="entry name" value="DSP"/>
    <property type="match status" value="1"/>
</dbReference>
<dbReference type="InterPro" id="IPR029021">
    <property type="entry name" value="Prot-tyrosine_phosphatase-like"/>
</dbReference>
<evidence type="ECO:0000313" key="6">
    <source>
        <dbReference type="EMBL" id="POS76065.1"/>
    </source>
</evidence>
<evidence type="ECO:0000313" key="7">
    <source>
        <dbReference type="Proteomes" id="UP000094444"/>
    </source>
</evidence>
<dbReference type="InParanoid" id="A0A2P5I0L7"/>
<keyword evidence="3" id="KW-0378">Hydrolase</keyword>